<evidence type="ECO:0000256" key="1">
    <source>
        <dbReference type="SAM" id="MobiDB-lite"/>
    </source>
</evidence>
<accession>A0A8J2P9Y6</accession>
<gene>
    <name evidence="2" type="ORF">AFUS01_LOCUS20248</name>
</gene>
<feature type="region of interest" description="Disordered" evidence="1">
    <location>
        <begin position="1"/>
        <end position="34"/>
    </location>
</feature>
<feature type="non-terminal residue" evidence="2">
    <location>
        <position position="87"/>
    </location>
</feature>
<comment type="caution">
    <text evidence="2">The sequence shown here is derived from an EMBL/GenBank/DDBJ whole genome shotgun (WGS) entry which is preliminary data.</text>
</comment>
<dbReference type="EMBL" id="CAJVCH010217347">
    <property type="protein sequence ID" value="CAG7731672.1"/>
    <property type="molecule type" value="Genomic_DNA"/>
</dbReference>
<name>A0A8J2P9Y6_9HEXA</name>
<evidence type="ECO:0000313" key="2">
    <source>
        <dbReference type="EMBL" id="CAG7731672.1"/>
    </source>
</evidence>
<proteinExistence type="predicted"/>
<dbReference type="AlphaFoldDB" id="A0A8J2P9Y6"/>
<reference evidence="2" key="1">
    <citation type="submission" date="2021-06" db="EMBL/GenBank/DDBJ databases">
        <authorList>
            <person name="Hodson N. C."/>
            <person name="Mongue J. A."/>
            <person name="Jaron S. K."/>
        </authorList>
    </citation>
    <scope>NUCLEOTIDE SEQUENCE</scope>
</reference>
<organism evidence="2 3">
    <name type="scientific">Allacma fusca</name>
    <dbReference type="NCBI Taxonomy" id="39272"/>
    <lineage>
        <taxon>Eukaryota</taxon>
        <taxon>Metazoa</taxon>
        <taxon>Ecdysozoa</taxon>
        <taxon>Arthropoda</taxon>
        <taxon>Hexapoda</taxon>
        <taxon>Collembola</taxon>
        <taxon>Symphypleona</taxon>
        <taxon>Sminthuridae</taxon>
        <taxon>Allacma</taxon>
    </lineage>
</organism>
<dbReference type="Proteomes" id="UP000708208">
    <property type="component" value="Unassembled WGS sequence"/>
</dbReference>
<sequence length="87" mass="9676">QGGSIPTFQRHAQHPLRVAPHNISSKTPTNKGRHGATRAVHLLCLESIPGQWTISALGIFSYRSGFLLQVWILIDGQDHVMYLNCVM</sequence>
<keyword evidence="3" id="KW-1185">Reference proteome</keyword>
<protein>
    <submittedName>
        <fullName evidence="2">Uncharacterized protein</fullName>
    </submittedName>
</protein>
<evidence type="ECO:0000313" key="3">
    <source>
        <dbReference type="Proteomes" id="UP000708208"/>
    </source>
</evidence>